<gene>
    <name evidence="1" type="ORF">DL346_17535</name>
</gene>
<evidence type="ECO:0000313" key="2">
    <source>
        <dbReference type="Proteomes" id="UP000249260"/>
    </source>
</evidence>
<organism evidence="1 2">
    <name type="scientific">Paenibacillus montanisoli</name>
    <dbReference type="NCBI Taxonomy" id="2081970"/>
    <lineage>
        <taxon>Bacteria</taxon>
        <taxon>Bacillati</taxon>
        <taxon>Bacillota</taxon>
        <taxon>Bacilli</taxon>
        <taxon>Bacillales</taxon>
        <taxon>Paenibacillaceae</taxon>
        <taxon>Paenibacillus</taxon>
    </lineage>
</organism>
<comment type="caution">
    <text evidence="1">The sequence shown here is derived from an EMBL/GenBank/DDBJ whole genome shotgun (WGS) entry which is preliminary data.</text>
</comment>
<evidence type="ECO:0000313" key="1">
    <source>
        <dbReference type="EMBL" id="RAP75182.1"/>
    </source>
</evidence>
<dbReference type="OrthoDB" id="1798488at2"/>
<sequence>MMVSKVMQTVKSFFIDNLQPVHKFTSVKWTDGKKWEVQLEVIEEKEYMKAHAKDEMIGVYAVILNEDLEICSFSRIELRSRGTIPKN</sequence>
<proteinExistence type="predicted"/>
<dbReference type="AlphaFoldDB" id="A0A328TZH8"/>
<name>A0A328TZH8_9BACL</name>
<dbReference type="Proteomes" id="UP000249260">
    <property type="component" value="Unassembled WGS sequence"/>
</dbReference>
<protein>
    <submittedName>
        <fullName evidence="1">Gas vesicle protein GvpR</fullName>
    </submittedName>
</protein>
<dbReference type="EMBL" id="QLUW01000003">
    <property type="protein sequence ID" value="RAP75182.1"/>
    <property type="molecule type" value="Genomic_DNA"/>
</dbReference>
<accession>A0A328TZH8</accession>
<keyword evidence="2" id="KW-1185">Reference proteome</keyword>
<reference evidence="1 2" key="1">
    <citation type="submission" date="2018-06" db="EMBL/GenBank/DDBJ databases">
        <title>Paenibacillus montanisoli sp. nov., isolated from mountain area soil.</title>
        <authorList>
            <person name="Wu M."/>
        </authorList>
    </citation>
    <scope>NUCLEOTIDE SEQUENCE [LARGE SCALE GENOMIC DNA]</scope>
    <source>
        <strain evidence="1 2">RA17</strain>
    </source>
</reference>